<feature type="chain" id="PRO_5044334164" evidence="1">
    <location>
        <begin position="20"/>
        <end position="558"/>
    </location>
</feature>
<evidence type="ECO:0000256" key="1">
    <source>
        <dbReference type="SAM" id="SignalP"/>
    </source>
</evidence>
<feature type="signal peptide" evidence="1">
    <location>
        <begin position="1"/>
        <end position="19"/>
    </location>
</feature>
<comment type="caution">
    <text evidence="2">The sequence shown here is derived from an EMBL/GenBank/DDBJ whole genome shotgun (WGS) entry which is preliminary data.</text>
</comment>
<dbReference type="SUPFAM" id="SSF143456">
    <property type="entry name" value="VC0467-like"/>
    <property type="match status" value="1"/>
</dbReference>
<evidence type="ECO:0000313" key="3">
    <source>
        <dbReference type="Proteomes" id="UP001515480"/>
    </source>
</evidence>
<dbReference type="PANTHER" id="PTHR31984">
    <property type="entry name" value="TRANSPORTER, PUTATIVE (DUF179)-RELATED"/>
    <property type="match status" value="1"/>
</dbReference>
<name>A0AB34K1E4_PRYPA</name>
<proteinExistence type="predicted"/>
<evidence type="ECO:0000313" key="2">
    <source>
        <dbReference type="EMBL" id="KAL1526735.1"/>
    </source>
</evidence>
<gene>
    <name evidence="2" type="ORF">AB1Y20_015431</name>
</gene>
<dbReference type="AlphaFoldDB" id="A0AB34K1E4"/>
<dbReference type="PANTHER" id="PTHR31984:SF17">
    <property type="entry name" value="TRANSCRIPTIONAL REGULATOR"/>
    <property type="match status" value="1"/>
</dbReference>
<protein>
    <submittedName>
        <fullName evidence="2">Uncharacterized protein</fullName>
    </submittedName>
</protein>
<reference evidence="2 3" key="1">
    <citation type="journal article" date="2024" name="Science">
        <title>Giant polyketide synthase enzymes in the biosynthesis of giant marine polyether toxins.</title>
        <authorList>
            <person name="Fallon T.R."/>
            <person name="Shende V.V."/>
            <person name="Wierzbicki I.H."/>
            <person name="Pendleton A.L."/>
            <person name="Watervoot N.F."/>
            <person name="Auber R.P."/>
            <person name="Gonzalez D.J."/>
            <person name="Wisecaver J.H."/>
            <person name="Moore B.S."/>
        </authorList>
    </citation>
    <scope>NUCLEOTIDE SEQUENCE [LARGE SCALE GENOMIC DNA]</scope>
    <source>
        <strain evidence="2 3">12B1</strain>
    </source>
</reference>
<keyword evidence="3" id="KW-1185">Reference proteome</keyword>
<organism evidence="2 3">
    <name type="scientific">Prymnesium parvum</name>
    <name type="common">Toxic golden alga</name>
    <dbReference type="NCBI Taxonomy" id="97485"/>
    <lineage>
        <taxon>Eukaryota</taxon>
        <taxon>Haptista</taxon>
        <taxon>Haptophyta</taxon>
        <taxon>Prymnesiophyceae</taxon>
        <taxon>Prymnesiales</taxon>
        <taxon>Prymnesiaceae</taxon>
        <taxon>Prymnesium</taxon>
    </lineage>
</organism>
<accession>A0AB34K1E4</accession>
<dbReference type="Pfam" id="PF02622">
    <property type="entry name" value="DUF179"/>
    <property type="match status" value="1"/>
</dbReference>
<dbReference type="Gene3D" id="3.40.1740.10">
    <property type="entry name" value="VC0467-like"/>
    <property type="match status" value="1"/>
</dbReference>
<dbReference type="EMBL" id="JBGBPQ010000003">
    <property type="protein sequence ID" value="KAL1526735.1"/>
    <property type="molecule type" value="Genomic_DNA"/>
</dbReference>
<dbReference type="Proteomes" id="UP001515480">
    <property type="component" value="Unassembled WGS sequence"/>
</dbReference>
<dbReference type="InterPro" id="IPR003774">
    <property type="entry name" value="AlgH-like"/>
</dbReference>
<keyword evidence="1" id="KW-0732">Signal</keyword>
<sequence>MSSLAAAMLLLALAVATDALHVRVPRPACRRPAAASMCDQAPTPDGDWRELRARLVAQEKAERSDDESEGSAGVGFVYESPLIEQGSVILGGTKQAFGFALRQQYFHKSVMLLLQHDDSFTKGIILNRPSAIELEGWRVWFGGDVAEGGMFRGEQGHGEREIVLLHSLDGEAAERLSLPVIKGVSYTTLEGAQALVQEGHARKADFWMFVGYAGWAPKQLQAELERDSWFIASADSGTLLKELLRQGTELPPPSEGTAVAGDGISTWSSLMESIGRGDEVRRTEASLSDRMLVEWVRVNLLPRQPRSAAPIEPPSPTVAVGTVLRSAAPADRFVLSHQFLHKSVLLVVHELPGGLYVTVVLNRPTINLVKFHADGDPRRCIMFGGDGQLRGGGLDIDQNGIMWLHYKEALGGVPIGDSGLRRVPAADAARLIKSGEASASDFLLANGVVGFQKEEVERMLDDGELCVVPDGRPMWPQVWSLSDAGDVDTEVYTRGGAAISDGTAVWWLASQLSASKADGSAEVSKISTPSMSPRTELADAALVEWLKFFAGHIPVEEE</sequence>